<protein>
    <recommendedName>
        <fullName evidence="1">Protein root UVB sensitive/RUS domain-containing protein</fullName>
    </recommendedName>
</protein>
<dbReference type="PANTHER" id="PTHR12770:SF22">
    <property type="entry name" value="PROTEIN ROOT UVB SENSITIVE 1, CHLOROPLASTIC"/>
    <property type="match status" value="1"/>
</dbReference>
<dbReference type="EMBL" id="MN740671">
    <property type="protein sequence ID" value="QHU07030.1"/>
    <property type="molecule type" value="Genomic_DNA"/>
</dbReference>
<name>A0A6C0JQS6_9ZZZZ</name>
<evidence type="ECO:0000259" key="1">
    <source>
        <dbReference type="Pfam" id="PF04884"/>
    </source>
</evidence>
<feature type="domain" description="Protein root UVB sensitive/RUS" evidence="1">
    <location>
        <begin position="3"/>
        <end position="112"/>
    </location>
</feature>
<proteinExistence type="predicted"/>
<organism evidence="2">
    <name type="scientific">viral metagenome</name>
    <dbReference type="NCBI Taxonomy" id="1070528"/>
    <lineage>
        <taxon>unclassified sequences</taxon>
        <taxon>metagenomes</taxon>
        <taxon>organismal metagenomes</taxon>
    </lineage>
</organism>
<evidence type="ECO:0000313" key="2">
    <source>
        <dbReference type="EMBL" id="QHU07030.1"/>
    </source>
</evidence>
<dbReference type="InterPro" id="IPR054549">
    <property type="entry name" value="UVB_sens_RUS_dom"/>
</dbReference>
<accession>A0A6C0JQS6</accession>
<dbReference type="AlphaFoldDB" id="A0A6C0JQS6"/>
<dbReference type="PANTHER" id="PTHR12770">
    <property type="entry name" value="RUS1 FAMILY PROTEIN C16ORF58"/>
    <property type="match status" value="1"/>
</dbReference>
<dbReference type="InterPro" id="IPR006968">
    <property type="entry name" value="RUS_fam"/>
</dbReference>
<sequence>MAFQQASVFMECATPMLPISTFIPVAGLANVGKNIAFTAPMPVNAKIIATLTEDNNVGEIYAKISVLNTLGSTIGMGLGLVIAAHIPDHTTRLGLMPILTMIRIYSYNKAIEDLI</sequence>
<dbReference type="Pfam" id="PF04884">
    <property type="entry name" value="UVB_sens_prot"/>
    <property type="match status" value="1"/>
</dbReference>
<reference evidence="2" key="1">
    <citation type="journal article" date="2020" name="Nature">
        <title>Giant virus diversity and host interactions through global metagenomics.</title>
        <authorList>
            <person name="Schulz F."/>
            <person name="Roux S."/>
            <person name="Paez-Espino D."/>
            <person name="Jungbluth S."/>
            <person name="Walsh D.A."/>
            <person name="Denef V.J."/>
            <person name="McMahon K.D."/>
            <person name="Konstantinidis K.T."/>
            <person name="Eloe-Fadrosh E.A."/>
            <person name="Kyrpides N.C."/>
            <person name="Woyke T."/>
        </authorList>
    </citation>
    <scope>NUCLEOTIDE SEQUENCE</scope>
    <source>
        <strain evidence="2">GVMAG-S-1038524-41</strain>
    </source>
</reference>